<proteinExistence type="predicted"/>
<feature type="region of interest" description="Disordered" evidence="1">
    <location>
        <begin position="395"/>
        <end position="428"/>
    </location>
</feature>
<dbReference type="GeneID" id="97041612"/>
<feature type="region of interest" description="Disordered" evidence="1">
    <location>
        <begin position="1"/>
        <end position="26"/>
    </location>
</feature>
<reference evidence="2 3" key="1">
    <citation type="submission" date="2020-04" db="EMBL/GenBank/DDBJ databases">
        <authorList>
            <person name="De Canck E."/>
        </authorList>
    </citation>
    <scope>NUCLEOTIDE SEQUENCE [LARGE SCALE GENOMIC DNA]</scope>
    <source>
        <strain evidence="2 3">LMG 24238</strain>
    </source>
</reference>
<dbReference type="InterPro" id="IPR006427">
    <property type="entry name" value="Portal_HK97"/>
</dbReference>
<name>A0A6J5B349_9BURK</name>
<dbReference type="NCBIfam" id="TIGR01537">
    <property type="entry name" value="portal_HK97"/>
    <property type="match status" value="1"/>
</dbReference>
<sequence>MFESIKQLWGARDAGTPPERVEPSGVPAVHNEQASTVVSSDSAGMAQLFNIEPTFAGTVVTPQSAMRVSAVYACVRLIAGAKASMPVQMFQKAEGANSRVDDHAYLSLLNDEPSPCCSAAVFWEYTEASRHLYGDGFAYISRNRNGVPQELIPLHPLRVQSEKQTNGRITYYVLFDDGTYRGVDQDDMLQFCNFGWDGLRSMSTIRWGARQSIGTSIAAENHAGKFFQNGVMPSVILEYAGKMDQTTVDQLRAEFELRYAGGPNVHKPMILTGGTKAQGLAMNAADAQLLETRNFQVIDIARAFGVPPFLIGESEKQSAWGSGMATMTQAFITFTMQPHLVRDEQELRRKLFRIGRYTVRFDRRAYLAADMEKLGAYYRQAIGGSQGPGWLSTDEIRGYENLGPKPGGDQLYSPTPLKGAPSETQSAA</sequence>
<dbReference type="EMBL" id="CADIKC010000003">
    <property type="protein sequence ID" value="CAB3688372.1"/>
    <property type="molecule type" value="Genomic_DNA"/>
</dbReference>
<evidence type="ECO:0008006" key="4">
    <source>
        <dbReference type="Google" id="ProtNLM"/>
    </source>
</evidence>
<accession>A0A6J5B349</accession>
<organism evidence="2 3">
    <name type="scientific">Paraburkholderia sediminicola</name>
    <dbReference type="NCBI Taxonomy" id="458836"/>
    <lineage>
        <taxon>Bacteria</taxon>
        <taxon>Pseudomonadati</taxon>
        <taxon>Pseudomonadota</taxon>
        <taxon>Betaproteobacteria</taxon>
        <taxon>Burkholderiales</taxon>
        <taxon>Burkholderiaceae</taxon>
        <taxon>Paraburkholderia</taxon>
    </lineage>
</organism>
<dbReference type="InterPro" id="IPR006944">
    <property type="entry name" value="Phage/GTA_portal"/>
</dbReference>
<dbReference type="Proteomes" id="UP000494255">
    <property type="component" value="Unassembled WGS sequence"/>
</dbReference>
<dbReference type="Pfam" id="PF04860">
    <property type="entry name" value="Phage_portal"/>
    <property type="match status" value="1"/>
</dbReference>
<dbReference type="Gene3D" id="1.20.1270.210">
    <property type="match status" value="1"/>
</dbReference>
<evidence type="ECO:0000256" key="1">
    <source>
        <dbReference type="SAM" id="MobiDB-lite"/>
    </source>
</evidence>
<evidence type="ECO:0000313" key="3">
    <source>
        <dbReference type="Proteomes" id="UP000494255"/>
    </source>
</evidence>
<dbReference type="RefSeq" id="WP_175051108.1">
    <property type="nucleotide sequence ID" value="NZ_CADIKC010000003.1"/>
</dbReference>
<gene>
    <name evidence="2" type="ORF">LMG24238_02983</name>
</gene>
<protein>
    <recommendedName>
        <fullName evidence="4">HK97 family phage portal protein</fullName>
    </recommendedName>
</protein>
<keyword evidence="3" id="KW-1185">Reference proteome</keyword>
<evidence type="ECO:0000313" key="2">
    <source>
        <dbReference type="EMBL" id="CAB3688372.1"/>
    </source>
</evidence>
<dbReference type="AlphaFoldDB" id="A0A6J5B349"/>